<accession>A0ABU0X9K0</accession>
<proteinExistence type="predicted"/>
<dbReference type="InterPro" id="IPR012348">
    <property type="entry name" value="RNR-like"/>
</dbReference>
<reference evidence="1 2" key="1">
    <citation type="submission" date="2017-06" db="EMBL/GenBank/DDBJ databases">
        <title>Cultured bacterium strain Saccharothrix yanglingensis Hhs.015.</title>
        <authorList>
            <person name="Xia Y."/>
        </authorList>
    </citation>
    <scope>NUCLEOTIDE SEQUENCE [LARGE SCALE GENOMIC DNA]</scope>
    <source>
        <strain evidence="1 2">Hhs.015</strain>
    </source>
</reference>
<dbReference type="RefSeq" id="WP_306749492.1">
    <property type="nucleotide sequence ID" value="NZ_NSDM01000014.1"/>
</dbReference>
<dbReference type="Proteomes" id="UP001225605">
    <property type="component" value="Unassembled WGS sequence"/>
</dbReference>
<keyword evidence="2" id="KW-1185">Reference proteome</keyword>
<dbReference type="Gene3D" id="1.10.620.20">
    <property type="entry name" value="Ribonucleotide Reductase, subunit A"/>
    <property type="match status" value="1"/>
</dbReference>
<gene>
    <name evidence="1" type="ORF">CKY47_28600</name>
</gene>
<protein>
    <submittedName>
        <fullName evidence="1">VlmB-like protein</fullName>
    </submittedName>
</protein>
<comment type="caution">
    <text evidence="1">The sequence shown here is derived from an EMBL/GenBank/DDBJ whole genome shotgun (WGS) entry which is preliminary data.</text>
</comment>
<evidence type="ECO:0000313" key="2">
    <source>
        <dbReference type="Proteomes" id="UP001225605"/>
    </source>
</evidence>
<evidence type="ECO:0000313" key="1">
    <source>
        <dbReference type="EMBL" id="MDQ2587879.1"/>
    </source>
</evidence>
<dbReference type="EMBL" id="NSDM01000014">
    <property type="protein sequence ID" value="MDQ2587879.1"/>
    <property type="molecule type" value="Genomic_DNA"/>
</dbReference>
<dbReference type="SUPFAM" id="SSF47240">
    <property type="entry name" value="Ferritin-like"/>
    <property type="match status" value="1"/>
</dbReference>
<organism evidence="1 2">
    <name type="scientific">Saccharothrix yanglingensis</name>
    <dbReference type="NCBI Taxonomy" id="659496"/>
    <lineage>
        <taxon>Bacteria</taxon>
        <taxon>Bacillati</taxon>
        <taxon>Actinomycetota</taxon>
        <taxon>Actinomycetes</taxon>
        <taxon>Pseudonocardiales</taxon>
        <taxon>Pseudonocardiaceae</taxon>
        <taxon>Saccharothrix</taxon>
    </lineage>
</organism>
<name>A0ABU0X9K0_9PSEU</name>
<dbReference type="InterPro" id="IPR009078">
    <property type="entry name" value="Ferritin-like_SF"/>
</dbReference>
<sequence>MTIDVPVEADWDRAPNLLDGAQELTMSAEQCDLAYWLTAVAQGTLRGRADRGHSTTTPDYMREPGPLREALVLELGNRSIAEARAVRVLSNYVIAAPGIAELEFFTTQVVDEARHAMIFRRHLLELGVPEDKLHALIDEQGADYTERVLDPIADFATGVVRDEGDFIGAVAVFTIVIEGVLAPAAELSERKWTLLDPAAAEIARGASIDEIRHLAVGSDIVRKHLIRHPEYRPRLIELVRRGKALWDELPVDEFVLHREELFQEGMAAHADLLRDYEVFPGRKLLETTPQERYDLAEQWTDDMAEVRLPYMGVPEAVELIRTMPVKQHR</sequence>